<evidence type="ECO:0000313" key="2">
    <source>
        <dbReference type="Proteomes" id="UP000587991"/>
    </source>
</evidence>
<comment type="caution">
    <text evidence="1">The sequence shown here is derived from an EMBL/GenBank/DDBJ whole genome shotgun (WGS) entry which is preliminary data.</text>
</comment>
<proteinExistence type="predicted"/>
<dbReference type="EMBL" id="JABAIM010000002">
    <property type="protein sequence ID" value="NLR75460.1"/>
    <property type="molecule type" value="Genomic_DNA"/>
</dbReference>
<accession>A0A847RWB7</accession>
<name>A0A847RWB7_9NEIS</name>
<protein>
    <submittedName>
        <fullName evidence="1">DUF2138 family protein</fullName>
    </submittedName>
</protein>
<dbReference type="InterPro" id="IPR018671">
    <property type="entry name" value="DUF2138"/>
</dbReference>
<organism evidence="1 2">
    <name type="scientific">Leeia aquatica</name>
    <dbReference type="NCBI Taxonomy" id="2725557"/>
    <lineage>
        <taxon>Bacteria</taxon>
        <taxon>Pseudomonadati</taxon>
        <taxon>Pseudomonadota</taxon>
        <taxon>Betaproteobacteria</taxon>
        <taxon>Neisseriales</taxon>
        <taxon>Leeiaceae</taxon>
        <taxon>Leeia</taxon>
    </lineage>
</organism>
<dbReference type="Pfam" id="PF09909">
    <property type="entry name" value="DUF2138"/>
    <property type="match status" value="1"/>
</dbReference>
<reference evidence="1 2" key="1">
    <citation type="submission" date="2020-04" db="EMBL/GenBank/DDBJ databases">
        <title>Draft genome of Leeia sp. IMCC25680.</title>
        <authorList>
            <person name="Song J."/>
            <person name="Cho J.-C."/>
        </authorList>
    </citation>
    <scope>NUCLEOTIDE SEQUENCE [LARGE SCALE GENOMIC DNA]</scope>
    <source>
        <strain evidence="1 2">IMCC25680</strain>
    </source>
</reference>
<dbReference type="Proteomes" id="UP000587991">
    <property type="component" value="Unassembled WGS sequence"/>
</dbReference>
<dbReference type="AlphaFoldDB" id="A0A847RWB7"/>
<keyword evidence="2" id="KW-1185">Reference proteome</keyword>
<dbReference type="RefSeq" id="WP_168877128.1">
    <property type="nucleotide sequence ID" value="NZ_JABAIM010000002.1"/>
</dbReference>
<evidence type="ECO:0000313" key="1">
    <source>
        <dbReference type="EMBL" id="NLR75460.1"/>
    </source>
</evidence>
<sequence>MTAAVAVTIQAIWRPFGARGVDRVRVVDLDLTHPDALIDSTSLSRLPKDILQVPMLKDVLTEDFVYYYEQNESRLSLSGTVRRIAFEHNLSLGDELLTKVMNEPGELALWRDDSGKLRYWLLRVKRNGMARLLQGAANVALSDSQLRKAGELSLGGDDATLYALEYGHEKTMLFASHGDELVVLSDAGMLLEAADPAAVEQAVASGQPVPEGTLLKDRREIIEGLFSDDSDKQDRFRKLFQLSPVKSGHQMVVDADFLSFGYQQFFPGVNALKFEFDGSGWQSAALLDGERLPEAGWKSSRMWQAAPHGAALCTSLPVNWSSTSPLLKDMAEDGAAAEVLAAQLEGPAGVCWYAKSRIASPLFITRMKSAAIAQQQAAQLGTLFTALIGAQEPARKDRFPVATRKQDGATLWQRPVSARYGSHKVAADQAEEFSSDRYFPVTLAVAGEYVLFSPDERLVTDALDVLAKRYPSAADGAEQPDQLAMIVTPAGLAPLFQHEAFDALPDEQEPVLRAAAQQHLIPRLKALAKYPPLRVSLAGSVPRGLAWVDLQWQAQAR</sequence>
<dbReference type="NCBIfam" id="NF008500">
    <property type="entry name" value="PRK11410.1"/>
    <property type="match status" value="1"/>
</dbReference>
<gene>
    <name evidence="1" type="ORF">HF682_09850</name>
</gene>